<dbReference type="InterPro" id="IPR000595">
    <property type="entry name" value="cNMP-bd_dom"/>
</dbReference>
<dbReference type="PANTHER" id="PTHR33525">
    <property type="match status" value="1"/>
</dbReference>
<name>A0A1E2V905_9GAMM</name>
<sequence>MKLADLRHFEQFRRLTDEQLILVKPHLRVYECHEKGELILPLGSFTPQEFFLMKGKVALHDDQDHVEIIEAGSERARLSLARLRPTRYEVLAEGPCRLLVVHPDLLASLVEKAAAQANDFQLQDAEAQQLLIDIRKALSSGQFQVPIMPEVAHKVRQMADREPDLAPEDLAPVIEADPFIVSRLISAANSPLYRGKTRTRSCIEAVTRLGINVTRELVLSFALQQLFHGHKRWVKRDIEAAWRRAIAVGSLSQLLAQSCTELDPERALLTGLVHNIGELMLLSFLETRDPANEVQVQRWLTLLGLPLSVILLQYWRFDEGIVQTVKHCHDWFIRTPGHKPLYQDILIVAQLHAAIGTDRQVDLPRMDQVPAFEKLAPGGLTNRARLKLSDTSRAQLAAVEQLLGIKRDTSAEES</sequence>
<dbReference type="InterPro" id="IPR052340">
    <property type="entry name" value="RNase_Y/CdgJ"/>
</dbReference>
<dbReference type="AlphaFoldDB" id="A0A1E2V905"/>
<evidence type="ECO:0000313" key="4">
    <source>
        <dbReference type="Proteomes" id="UP000094291"/>
    </source>
</evidence>
<dbReference type="Pfam" id="PF08668">
    <property type="entry name" value="HDOD"/>
    <property type="match status" value="1"/>
</dbReference>
<dbReference type="Gene3D" id="2.60.120.10">
    <property type="entry name" value="Jelly Rolls"/>
    <property type="match status" value="1"/>
</dbReference>
<evidence type="ECO:0000259" key="1">
    <source>
        <dbReference type="PROSITE" id="PS50042"/>
    </source>
</evidence>
<evidence type="ECO:0008006" key="5">
    <source>
        <dbReference type="Google" id="ProtNLM"/>
    </source>
</evidence>
<organism evidence="3 4">
    <name type="scientific">Terasakiispira papahanaumokuakeensis</name>
    <dbReference type="NCBI Taxonomy" id="197479"/>
    <lineage>
        <taxon>Bacteria</taxon>
        <taxon>Pseudomonadati</taxon>
        <taxon>Pseudomonadota</taxon>
        <taxon>Gammaproteobacteria</taxon>
        <taxon>Oceanospirillales</taxon>
        <taxon>Terasakiispira</taxon>
    </lineage>
</organism>
<dbReference type="PANTHER" id="PTHR33525:SF3">
    <property type="entry name" value="RIBONUCLEASE Y"/>
    <property type="match status" value="1"/>
</dbReference>
<dbReference type="RefSeq" id="WP_068997873.1">
    <property type="nucleotide sequence ID" value="NZ_MDTQ01000001.1"/>
</dbReference>
<dbReference type="InterPro" id="IPR018490">
    <property type="entry name" value="cNMP-bd_dom_sf"/>
</dbReference>
<protein>
    <recommendedName>
        <fullName evidence="5">HDOD domain-containing protein</fullName>
    </recommendedName>
</protein>
<dbReference type="OrthoDB" id="598113at2"/>
<gene>
    <name evidence="3" type="ORF">BFW38_07755</name>
</gene>
<dbReference type="SUPFAM" id="SSF109604">
    <property type="entry name" value="HD-domain/PDEase-like"/>
    <property type="match status" value="1"/>
</dbReference>
<dbReference type="PROSITE" id="PS51833">
    <property type="entry name" value="HDOD"/>
    <property type="match status" value="1"/>
</dbReference>
<accession>A0A1E2V905</accession>
<dbReference type="EMBL" id="MDTQ01000001">
    <property type="protein sequence ID" value="ODC03457.1"/>
    <property type="molecule type" value="Genomic_DNA"/>
</dbReference>
<feature type="domain" description="HDOD" evidence="2">
    <location>
        <begin position="145"/>
        <end position="331"/>
    </location>
</feature>
<keyword evidence="4" id="KW-1185">Reference proteome</keyword>
<dbReference type="PROSITE" id="PS50042">
    <property type="entry name" value="CNMP_BINDING_3"/>
    <property type="match status" value="1"/>
</dbReference>
<proteinExistence type="predicted"/>
<dbReference type="InterPro" id="IPR014710">
    <property type="entry name" value="RmlC-like_jellyroll"/>
</dbReference>
<comment type="caution">
    <text evidence="3">The sequence shown here is derived from an EMBL/GenBank/DDBJ whole genome shotgun (WGS) entry which is preliminary data.</text>
</comment>
<dbReference type="InterPro" id="IPR013976">
    <property type="entry name" value="HDOD"/>
</dbReference>
<feature type="domain" description="Cyclic nucleotide-binding" evidence="1">
    <location>
        <begin position="11"/>
        <end position="110"/>
    </location>
</feature>
<dbReference type="SUPFAM" id="SSF51206">
    <property type="entry name" value="cAMP-binding domain-like"/>
    <property type="match status" value="1"/>
</dbReference>
<dbReference type="Proteomes" id="UP000094291">
    <property type="component" value="Unassembled WGS sequence"/>
</dbReference>
<evidence type="ECO:0000259" key="2">
    <source>
        <dbReference type="PROSITE" id="PS51833"/>
    </source>
</evidence>
<dbReference type="STRING" id="197479.BFW38_07755"/>
<reference evidence="3 4" key="1">
    <citation type="submission" date="2016-08" db="EMBL/GenBank/DDBJ databases">
        <authorList>
            <person name="Seilhamer J.J."/>
        </authorList>
    </citation>
    <scope>NUCLEOTIDE SEQUENCE [LARGE SCALE GENOMIC DNA]</scope>
    <source>
        <strain evidence="3 4">PH27A</strain>
    </source>
</reference>
<evidence type="ECO:0000313" key="3">
    <source>
        <dbReference type="EMBL" id="ODC03457.1"/>
    </source>
</evidence>
<dbReference type="Gene3D" id="1.10.3210.10">
    <property type="entry name" value="Hypothetical protein af1432"/>
    <property type="match status" value="1"/>
</dbReference>